<protein>
    <recommendedName>
        <fullName evidence="3">Fe2OG dioxygenase domain-containing protein</fullName>
    </recommendedName>
</protein>
<dbReference type="PROSITE" id="PS51471">
    <property type="entry name" value="FE2OG_OXY"/>
    <property type="match status" value="1"/>
</dbReference>
<dbReference type="InterPro" id="IPR005123">
    <property type="entry name" value="Oxoglu/Fe-dep_dioxygenase_dom"/>
</dbReference>
<keyword evidence="1" id="KW-0408">Iron</keyword>
<comment type="similarity">
    <text evidence="1">Belongs to the iron/ascorbate-dependent oxidoreductase family.</text>
</comment>
<dbReference type="Gene3D" id="2.60.120.620">
    <property type="entry name" value="q2cbj1_9rhob like domain"/>
    <property type="match status" value="1"/>
</dbReference>
<dbReference type="GO" id="GO:0046872">
    <property type="term" value="F:metal ion binding"/>
    <property type="evidence" value="ECO:0007669"/>
    <property type="project" value="UniProtKB-KW"/>
</dbReference>
<dbReference type="GO" id="GO:0016491">
    <property type="term" value="F:oxidoreductase activity"/>
    <property type="evidence" value="ECO:0007669"/>
    <property type="project" value="UniProtKB-KW"/>
</dbReference>
<feature type="region of interest" description="Disordered" evidence="2">
    <location>
        <begin position="33"/>
        <end position="77"/>
    </location>
</feature>
<reference evidence="5" key="1">
    <citation type="journal article" date="2023" name="Mol. Phylogenet. Evol.">
        <title>Genome-scale phylogeny and comparative genomics of the fungal order Sordariales.</title>
        <authorList>
            <person name="Hensen N."/>
            <person name="Bonometti L."/>
            <person name="Westerberg I."/>
            <person name="Brannstrom I.O."/>
            <person name="Guillou S."/>
            <person name="Cros-Aarteil S."/>
            <person name="Calhoun S."/>
            <person name="Haridas S."/>
            <person name="Kuo A."/>
            <person name="Mondo S."/>
            <person name="Pangilinan J."/>
            <person name="Riley R."/>
            <person name="LaButti K."/>
            <person name="Andreopoulos B."/>
            <person name="Lipzen A."/>
            <person name="Chen C."/>
            <person name="Yan M."/>
            <person name="Daum C."/>
            <person name="Ng V."/>
            <person name="Clum A."/>
            <person name="Steindorff A."/>
            <person name="Ohm R.A."/>
            <person name="Martin F."/>
            <person name="Silar P."/>
            <person name="Natvig D.O."/>
            <person name="Lalanne C."/>
            <person name="Gautier V."/>
            <person name="Ament-Velasquez S.L."/>
            <person name="Kruys A."/>
            <person name="Hutchinson M.I."/>
            <person name="Powell A.J."/>
            <person name="Barry K."/>
            <person name="Miller A.N."/>
            <person name="Grigoriev I.V."/>
            <person name="Debuchy R."/>
            <person name="Gladieux P."/>
            <person name="Hiltunen Thoren M."/>
            <person name="Johannesson H."/>
        </authorList>
    </citation>
    <scope>NUCLEOTIDE SEQUENCE [LARGE SCALE GENOMIC DNA]</scope>
    <source>
        <strain evidence="5">CBS 340.73</strain>
    </source>
</reference>
<organism evidence="4 5">
    <name type="scientific">Diplogelasinospora grovesii</name>
    <dbReference type="NCBI Taxonomy" id="303347"/>
    <lineage>
        <taxon>Eukaryota</taxon>
        <taxon>Fungi</taxon>
        <taxon>Dikarya</taxon>
        <taxon>Ascomycota</taxon>
        <taxon>Pezizomycotina</taxon>
        <taxon>Sordariomycetes</taxon>
        <taxon>Sordariomycetidae</taxon>
        <taxon>Sordariales</taxon>
        <taxon>Diplogelasinosporaceae</taxon>
        <taxon>Diplogelasinospora</taxon>
    </lineage>
</organism>
<keyword evidence="1" id="KW-0479">Metal-binding</keyword>
<dbReference type="AlphaFoldDB" id="A0AAN6MVP7"/>
<evidence type="ECO:0000256" key="1">
    <source>
        <dbReference type="RuleBase" id="RU003682"/>
    </source>
</evidence>
<dbReference type="PANTHER" id="PTHR33099:SF7">
    <property type="entry name" value="MYND-TYPE DOMAIN-CONTAINING PROTEIN"/>
    <property type="match status" value="1"/>
</dbReference>
<gene>
    <name evidence="4" type="ORF">QBC46DRAFT_325883</name>
</gene>
<sequence>MDEPSKALSEELGEFVASSAAVFTCGGAIPAIRTKAGRRSSTGSAGSNSTPSSDGATAPPVSLRWESEDGTGSNIHFPLREQERGALDRLAGDGQPASFGHRGKSVLDPTYRSATAMDSSRFDTSLCPYRLGIIDRVTQVLLPNAAGVEPGNVESGSVVAELYKLNIYQGPSDLFKAHVDTPRSETQFGSLVVCLPCPHAGGQLIVKHAGQEVEYDWSTPEQAPAALQWAAFYSDCEHEVRTVTNGHRVTLTYNLFYKPWAQDETRNLGHSPAPVYIERLPLYARVRQALENPEFMSDGGLLGIYCSHAYAYPTSVRVRILDDDDENAVTESFRRHLPTTLKGTDMALFAVFKQLGLKVTVKPIISDIDEIYEPENDLDREPCMGEIPGMIVITSLGGNDGDDARDILKEFGDRVSGVNWITGPRWKDLAMFHLTYGNEPGVNAVYAYPALMVDIPSAAERAKANAKVA</sequence>
<keyword evidence="1" id="KW-0560">Oxidoreductase</keyword>
<keyword evidence="5" id="KW-1185">Reference proteome</keyword>
<name>A0AAN6MVP7_9PEZI</name>
<feature type="compositionally biased region" description="Low complexity" evidence="2">
    <location>
        <begin position="39"/>
        <end position="53"/>
    </location>
</feature>
<evidence type="ECO:0000259" key="3">
    <source>
        <dbReference type="PROSITE" id="PS51471"/>
    </source>
</evidence>
<accession>A0AAN6MVP7</accession>
<evidence type="ECO:0000256" key="2">
    <source>
        <dbReference type="SAM" id="MobiDB-lite"/>
    </source>
</evidence>
<comment type="caution">
    <text evidence="4">The sequence shown here is derived from an EMBL/GenBank/DDBJ whole genome shotgun (WGS) entry which is preliminary data.</text>
</comment>
<evidence type="ECO:0000313" key="5">
    <source>
        <dbReference type="Proteomes" id="UP001303473"/>
    </source>
</evidence>
<dbReference type="PANTHER" id="PTHR33099">
    <property type="entry name" value="FE2OG DIOXYGENASE DOMAIN-CONTAINING PROTEIN"/>
    <property type="match status" value="1"/>
</dbReference>
<proteinExistence type="inferred from homology"/>
<dbReference type="EMBL" id="MU854049">
    <property type="protein sequence ID" value="KAK3933915.1"/>
    <property type="molecule type" value="Genomic_DNA"/>
</dbReference>
<feature type="domain" description="Fe2OG dioxygenase" evidence="3">
    <location>
        <begin position="159"/>
        <end position="259"/>
    </location>
</feature>
<evidence type="ECO:0000313" key="4">
    <source>
        <dbReference type="EMBL" id="KAK3933915.1"/>
    </source>
</evidence>
<dbReference type="Proteomes" id="UP001303473">
    <property type="component" value="Unassembled WGS sequence"/>
</dbReference>